<feature type="domain" description="HTH gntR-type" evidence="12">
    <location>
        <begin position="23"/>
        <end position="91"/>
    </location>
</feature>
<dbReference type="InterPro" id="IPR000524">
    <property type="entry name" value="Tscrpt_reg_HTH_GntR"/>
</dbReference>
<comment type="subunit">
    <text evidence="4">Homodimer.</text>
</comment>
<evidence type="ECO:0000256" key="4">
    <source>
        <dbReference type="ARBA" id="ARBA00011738"/>
    </source>
</evidence>
<dbReference type="Gene3D" id="1.10.10.10">
    <property type="entry name" value="Winged helix-like DNA-binding domain superfamily/Winged helix DNA-binding domain"/>
    <property type="match status" value="1"/>
</dbReference>
<dbReference type="Gene3D" id="3.90.1150.10">
    <property type="entry name" value="Aspartate Aminotransferase, domain 1"/>
    <property type="match status" value="1"/>
</dbReference>
<dbReference type="EC" id="2.6.1.39" evidence="13"/>
<comment type="similarity">
    <text evidence="3">Belongs to the class-I pyridoxal-phosphate-dependent aminotransferase family.</text>
</comment>
<dbReference type="CDD" id="cd00609">
    <property type="entry name" value="AAT_like"/>
    <property type="match status" value="1"/>
</dbReference>
<dbReference type="PROSITE" id="PS50949">
    <property type="entry name" value="HTH_GNTR"/>
    <property type="match status" value="1"/>
</dbReference>
<dbReference type="FunFam" id="3.40.640.10:FF:000053">
    <property type="entry name" value="Aminotransferase, class I"/>
    <property type="match status" value="1"/>
</dbReference>
<evidence type="ECO:0000256" key="11">
    <source>
        <dbReference type="SAM" id="MobiDB-lite"/>
    </source>
</evidence>
<dbReference type="GO" id="GO:0030170">
    <property type="term" value="F:pyridoxal phosphate binding"/>
    <property type="evidence" value="ECO:0007669"/>
    <property type="project" value="InterPro"/>
</dbReference>
<keyword evidence="8" id="KW-0805">Transcription regulation</keyword>
<feature type="region of interest" description="Disordered" evidence="11">
    <location>
        <begin position="1"/>
        <end position="21"/>
    </location>
</feature>
<keyword evidence="10" id="KW-0804">Transcription</keyword>
<dbReference type="InterPro" id="IPR015422">
    <property type="entry name" value="PyrdxlP-dep_Trfase_small"/>
</dbReference>
<organism evidence="13 14">
    <name type="scientific">Bifidobacterium minimum</name>
    <dbReference type="NCBI Taxonomy" id="1693"/>
    <lineage>
        <taxon>Bacteria</taxon>
        <taxon>Bacillati</taxon>
        <taxon>Actinomycetota</taxon>
        <taxon>Actinomycetes</taxon>
        <taxon>Bifidobacteriales</taxon>
        <taxon>Bifidobacteriaceae</taxon>
        <taxon>Bifidobacterium</taxon>
    </lineage>
</organism>
<protein>
    <submittedName>
        <fullName evidence="13">Multiple substrate aminotransferase</fullName>
        <ecNumber evidence="13">2.6.1.39</ecNumber>
    </submittedName>
</protein>
<dbReference type="PRINTS" id="PR00035">
    <property type="entry name" value="HTHGNTR"/>
</dbReference>
<accession>A0A087BQE6</accession>
<keyword evidence="6 13" id="KW-0808">Transferase</keyword>
<dbReference type="InterPro" id="IPR015424">
    <property type="entry name" value="PyrdxlP-dep_Trfase"/>
</dbReference>
<dbReference type="InterPro" id="IPR036388">
    <property type="entry name" value="WH-like_DNA-bd_sf"/>
</dbReference>
<dbReference type="PANTHER" id="PTHR46577:SF2">
    <property type="entry name" value="TRANSCRIPTIONAL REGULATORY PROTEIN"/>
    <property type="match status" value="1"/>
</dbReference>
<dbReference type="InterPro" id="IPR015421">
    <property type="entry name" value="PyrdxlP-dep_Trfase_major"/>
</dbReference>
<evidence type="ECO:0000256" key="3">
    <source>
        <dbReference type="ARBA" id="ARBA00007441"/>
    </source>
</evidence>
<name>A0A087BQE6_9BIFI</name>
<keyword evidence="5 13" id="KW-0032">Aminotransferase</keyword>
<dbReference type="CDD" id="cd07377">
    <property type="entry name" value="WHTH_GntR"/>
    <property type="match status" value="1"/>
</dbReference>
<dbReference type="SUPFAM" id="SSF53383">
    <property type="entry name" value="PLP-dependent transferases"/>
    <property type="match status" value="1"/>
</dbReference>
<dbReference type="RefSeq" id="WP_022861335.1">
    <property type="nucleotide sequence ID" value="NZ_JGZD01000007.1"/>
</dbReference>
<comment type="similarity">
    <text evidence="2">In the C-terminal section; belongs to the class-I pyridoxal-phosphate-dependent aminotransferase family.</text>
</comment>
<dbReference type="EMBL" id="JGZD01000007">
    <property type="protein sequence ID" value="KFI73246.1"/>
    <property type="molecule type" value="Genomic_DNA"/>
</dbReference>
<comment type="cofactor">
    <cofactor evidence="1">
        <name>pyridoxal 5'-phosphate</name>
        <dbReference type="ChEBI" id="CHEBI:597326"/>
    </cofactor>
</comment>
<dbReference type="PANTHER" id="PTHR46577">
    <property type="entry name" value="HTH-TYPE TRANSCRIPTIONAL REGULATORY PROTEIN GABR"/>
    <property type="match status" value="1"/>
</dbReference>
<evidence type="ECO:0000256" key="9">
    <source>
        <dbReference type="ARBA" id="ARBA00023125"/>
    </source>
</evidence>
<proteinExistence type="inferred from homology"/>
<dbReference type="AlphaFoldDB" id="A0A087BQE6"/>
<reference evidence="13 14" key="1">
    <citation type="submission" date="2014-03" db="EMBL/GenBank/DDBJ databases">
        <title>Genomics of Bifidobacteria.</title>
        <authorList>
            <person name="Ventura M."/>
            <person name="Milani C."/>
            <person name="Lugli G.A."/>
        </authorList>
    </citation>
    <scope>NUCLEOTIDE SEQUENCE [LARGE SCALE GENOMIC DNA]</scope>
    <source>
        <strain evidence="13 14">LMG 11592</strain>
    </source>
</reference>
<evidence type="ECO:0000313" key="13">
    <source>
        <dbReference type="EMBL" id="KFI73246.1"/>
    </source>
</evidence>
<dbReference type="GO" id="GO:0003677">
    <property type="term" value="F:DNA binding"/>
    <property type="evidence" value="ECO:0007669"/>
    <property type="project" value="UniProtKB-KW"/>
</dbReference>
<dbReference type="InterPro" id="IPR004839">
    <property type="entry name" value="Aminotransferase_I/II_large"/>
</dbReference>
<evidence type="ECO:0000256" key="1">
    <source>
        <dbReference type="ARBA" id="ARBA00001933"/>
    </source>
</evidence>
<dbReference type="Pfam" id="PF00155">
    <property type="entry name" value="Aminotran_1_2"/>
    <property type="match status" value="1"/>
</dbReference>
<dbReference type="Proteomes" id="UP000029014">
    <property type="component" value="Unassembled WGS sequence"/>
</dbReference>
<dbReference type="Pfam" id="PF00392">
    <property type="entry name" value="GntR"/>
    <property type="match status" value="1"/>
</dbReference>
<gene>
    <name evidence="13" type="ORF">BMIN_0640</name>
</gene>
<dbReference type="InterPro" id="IPR051446">
    <property type="entry name" value="HTH_trans_reg/aminotransferase"/>
</dbReference>
<evidence type="ECO:0000256" key="6">
    <source>
        <dbReference type="ARBA" id="ARBA00022679"/>
    </source>
</evidence>
<evidence type="ECO:0000313" key="14">
    <source>
        <dbReference type="Proteomes" id="UP000029014"/>
    </source>
</evidence>
<comment type="caution">
    <text evidence="13">The sequence shown here is derived from an EMBL/GenBank/DDBJ whole genome shotgun (WGS) entry which is preliminary data.</text>
</comment>
<evidence type="ECO:0000259" key="12">
    <source>
        <dbReference type="PROSITE" id="PS50949"/>
    </source>
</evidence>
<evidence type="ECO:0000256" key="7">
    <source>
        <dbReference type="ARBA" id="ARBA00022898"/>
    </source>
</evidence>
<keyword evidence="14" id="KW-1185">Reference proteome</keyword>
<sequence>MPYSDGPADEDWASWTPDRSSSVPLTEQVVDMVRSRVAQGRWGIGTTLPSQREMARRFNLNRSTIGQAMRDLAALGIVDGRRGGGTTVVGNTWSTLLPRSLDWTGYVSSGSFRANSSVIQRINSLEFESGMIRLGTGEPDPRLFPRDMWTAASASVMERIPSLGYPEPRGLLGLREALCARLVDVGIDATPSRMLITSGALQALQLVSVCLLKPGSFVYTEEPSYVKSLQVFPSAGMTLRGIPMDADGLDVRALERILSSQSRPSILYTIPTNHNPTGVTMTARRRADLMELCSRYRLPIIEDAAYEELCDGPRPRSLKSLDSTDSVIYVGTASKSLAPGLRVGWVVAPEAIVARLGDVKMQMDYGASAVSQWLLAELLRDGSYDRWLGVLTRELHRRRMAALEVLRRRCRSLATWNLPHGGFYIWMTLNHQLDMTELFHRAADAGVLLNPGDLYDYRSTRSLRMSFAYAKPEEFDLGVARIVDIVRDMAATDDGRRSSRPGRP</sequence>
<evidence type="ECO:0000256" key="10">
    <source>
        <dbReference type="ARBA" id="ARBA00023163"/>
    </source>
</evidence>
<keyword evidence="7" id="KW-0663">Pyridoxal phosphate</keyword>
<evidence type="ECO:0000256" key="8">
    <source>
        <dbReference type="ARBA" id="ARBA00023015"/>
    </source>
</evidence>
<dbReference type="GO" id="GO:0003700">
    <property type="term" value="F:DNA-binding transcription factor activity"/>
    <property type="evidence" value="ECO:0007669"/>
    <property type="project" value="InterPro"/>
</dbReference>
<evidence type="ECO:0000256" key="5">
    <source>
        <dbReference type="ARBA" id="ARBA00022576"/>
    </source>
</evidence>
<dbReference type="SUPFAM" id="SSF46785">
    <property type="entry name" value="Winged helix' DNA-binding domain"/>
    <property type="match status" value="1"/>
</dbReference>
<keyword evidence="9" id="KW-0238">DNA-binding</keyword>
<dbReference type="eggNOG" id="COG1167">
    <property type="taxonomic scope" value="Bacteria"/>
</dbReference>
<dbReference type="GO" id="GO:0047536">
    <property type="term" value="F:2-aminoadipate transaminase activity"/>
    <property type="evidence" value="ECO:0007669"/>
    <property type="project" value="UniProtKB-EC"/>
</dbReference>
<evidence type="ECO:0000256" key="2">
    <source>
        <dbReference type="ARBA" id="ARBA00005384"/>
    </source>
</evidence>
<dbReference type="SMART" id="SM00345">
    <property type="entry name" value="HTH_GNTR"/>
    <property type="match status" value="1"/>
</dbReference>
<dbReference type="Gene3D" id="3.40.640.10">
    <property type="entry name" value="Type I PLP-dependent aspartate aminotransferase-like (Major domain)"/>
    <property type="match status" value="1"/>
</dbReference>
<dbReference type="InterPro" id="IPR036390">
    <property type="entry name" value="WH_DNA-bd_sf"/>
</dbReference>